<dbReference type="Gene3D" id="3.40.190.10">
    <property type="entry name" value="Periplasmic binding protein-like II"/>
    <property type="match status" value="2"/>
</dbReference>
<dbReference type="Pfam" id="PF09084">
    <property type="entry name" value="NMT1"/>
    <property type="match status" value="1"/>
</dbReference>
<accession>A0ABP6UKX6</accession>
<dbReference type="InterPro" id="IPR015168">
    <property type="entry name" value="SsuA/THI5"/>
</dbReference>
<keyword evidence="4" id="KW-1185">Reference proteome</keyword>
<dbReference type="Proteomes" id="UP001500266">
    <property type="component" value="Unassembled WGS sequence"/>
</dbReference>
<evidence type="ECO:0000256" key="1">
    <source>
        <dbReference type="SAM" id="SignalP"/>
    </source>
</evidence>
<dbReference type="PANTHER" id="PTHR30024:SF45">
    <property type="entry name" value="ABC TRANSPORTER SUBSTRATE-BINDING PROTEIN"/>
    <property type="match status" value="1"/>
</dbReference>
<dbReference type="RefSeq" id="WP_345025374.1">
    <property type="nucleotide sequence ID" value="NZ_BAABDO010000190.1"/>
</dbReference>
<feature type="signal peptide" evidence="1">
    <location>
        <begin position="1"/>
        <end position="29"/>
    </location>
</feature>
<feature type="domain" description="SsuA/THI5-like" evidence="2">
    <location>
        <begin position="143"/>
        <end position="287"/>
    </location>
</feature>
<name>A0ABP6UKX6_9ACTN</name>
<protein>
    <submittedName>
        <fullName evidence="3">ABC transporter substrate-binding protein</fullName>
    </submittedName>
</protein>
<reference evidence="4" key="1">
    <citation type="journal article" date="2019" name="Int. J. Syst. Evol. Microbiol.">
        <title>The Global Catalogue of Microorganisms (GCM) 10K type strain sequencing project: providing services to taxonomists for standard genome sequencing and annotation.</title>
        <authorList>
            <consortium name="The Broad Institute Genomics Platform"/>
            <consortium name="The Broad Institute Genome Sequencing Center for Infectious Disease"/>
            <person name="Wu L."/>
            <person name="Ma J."/>
        </authorList>
    </citation>
    <scope>NUCLEOTIDE SEQUENCE [LARGE SCALE GENOMIC DNA]</scope>
    <source>
        <strain evidence="4">JCM 17316</strain>
    </source>
</reference>
<feature type="chain" id="PRO_5047048169" evidence="1">
    <location>
        <begin position="30"/>
        <end position="490"/>
    </location>
</feature>
<keyword evidence="1" id="KW-0732">Signal</keyword>
<dbReference type="EMBL" id="BAABDO010000190">
    <property type="protein sequence ID" value="GAA3508198.1"/>
    <property type="molecule type" value="Genomic_DNA"/>
</dbReference>
<dbReference type="PROSITE" id="PS51257">
    <property type="entry name" value="PROKAR_LIPOPROTEIN"/>
    <property type="match status" value="1"/>
</dbReference>
<evidence type="ECO:0000259" key="2">
    <source>
        <dbReference type="Pfam" id="PF09084"/>
    </source>
</evidence>
<comment type="caution">
    <text evidence="3">The sequence shown here is derived from an EMBL/GenBank/DDBJ whole genome shotgun (WGS) entry which is preliminary data.</text>
</comment>
<proteinExistence type="predicted"/>
<gene>
    <name evidence="3" type="ORF">GCM10022416_62010</name>
</gene>
<dbReference type="SUPFAM" id="SSF160387">
    <property type="entry name" value="NosL/MerB-like"/>
    <property type="match status" value="1"/>
</dbReference>
<dbReference type="PANTHER" id="PTHR30024">
    <property type="entry name" value="ALIPHATIC SULFONATES-BINDING PROTEIN-RELATED"/>
    <property type="match status" value="1"/>
</dbReference>
<sequence length="490" mass="51565">MRKSITGKTAARRAAAAAAAGSVALSAAAGCTVAGNAASDGDGAVRVVVGYQSKTINTVTAGTLLRSLGAFERRLNELGKAEGRRYTVVWQDYDTGAPITAQMLAGKIDIGSMGDYPLLINGSRAQAQGDDARTEMVSVTGYNMRGSLNGVVVAANSSARTLADLRGGKVSASVGSAGHGTFVQAAEKYGLDPDKDVTVENQQPSVGASALQAGSVAGLAQFVAWPGLLVNRGQARLLYDGGDLDVPTFHGVVVRKTFAGERPKVLQAFLQAQIDATRYLHANPVKAAESVASATGLPVETVYLYNGAGGVAVFDPTIKPKLRDALAHDVPFLKSIGVLQQPLDLKPFINDSHLRQVYGARYDRDVASTANPAAIKGTDRVCDRQVEDPAKAGEVWVAGEAAPRPVADPVCLLRNVRAVQDEGKRIRAVYIPDAATATRWFADKDVWVEDPSADKGERFKPFATQEGAQKYVSSHSGAKVVSYDEAVKRA</sequence>
<evidence type="ECO:0000313" key="4">
    <source>
        <dbReference type="Proteomes" id="UP001500266"/>
    </source>
</evidence>
<dbReference type="SUPFAM" id="SSF53850">
    <property type="entry name" value="Periplasmic binding protein-like II"/>
    <property type="match status" value="1"/>
</dbReference>
<organism evidence="3 4">
    <name type="scientific">Actinomadura keratinilytica</name>
    <dbReference type="NCBI Taxonomy" id="547461"/>
    <lineage>
        <taxon>Bacteria</taxon>
        <taxon>Bacillati</taxon>
        <taxon>Actinomycetota</taxon>
        <taxon>Actinomycetes</taxon>
        <taxon>Streptosporangiales</taxon>
        <taxon>Thermomonosporaceae</taxon>
        <taxon>Actinomadura</taxon>
    </lineage>
</organism>
<evidence type="ECO:0000313" key="3">
    <source>
        <dbReference type="EMBL" id="GAA3508198.1"/>
    </source>
</evidence>